<proteinExistence type="inferred from homology"/>
<dbReference type="GO" id="GO:0005886">
    <property type="term" value="C:plasma membrane"/>
    <property type="evidence" value="ECO:0007669"/>
    <property type="project" value="UniProtKB-SubCell"/>
</dbReference>
<keyword evidence="6 8" id="KW-1133">Transmembrane helix</keyword>
<dbReference type="NCBIfam" id="NF003481">
    <property type="entry name" value="PRK05151.1"/>
    <property type="match status" value="1"/>
</dbReference>
<evidence type="ECO:0000313" key="10">
    <source>
        <dbReference type="Proteomes" id="UP000236604"/>
    </source>
</evidence>
<dbReference type="Proteomes" id="UP000236604">
    <property type="component" value="Unassembled WGS sequence"/>
</dbReference>
<feature type="transmembrane region" description="Helical" evidence="8">
    <location>
        <begin position="69"/>
        <end position="90"/>
    </location>
</feature>
<keyword evidence="8" id="KW-1003">Cell membrane</keyword>
<keyword evidence="2 8" id="KW-0813">Transport</keyword>
<comment type="subcellular location">
    <subcellularLocation>
        <location evidence="8">Cell membrane</location>
        <topology evidence="8">Multi-pass membrane protein</topology>
    </subcellularLocation>
    <subcellularLocation>
        <location evidence="1">Endomembrane system</location>
        <topology evidence="1">Multi-pass membrane protein</topology>
    </subcellularLocation>
</comment>
<accession>A0A2K1P6H3</accession>
<feature type="transmembrane region" description="Helical" evidence="8">
    <location>
        <begin position="128"/>
        <end position="149"/>
    </location>
</feature>
<dbReference type="InterPro" id="IPR003667">
    <property type="entry name" value="NqrDE/RnfAE"/>
</dbReference>
<comment type="function">
    <text evidence="8">Part of a membrane-bound complex that couples electron transfer with translocation of ions across the membrane.</text>
</comment>
<evidence type="ECO:0000256" key="7">
    <source>
        <dbReference type="ARBA" id="ARBA00023136"/>
    </source>
</evidence>
<dbReference type="AlphaFoldDB" id="A0A2K1P6H3"/>
<dbReference type="NCBIfam" id="TIGR01943">
    <property type="entry name" value="rnfA"/>
    <property type="match status" value="1"/>
</dbReference>
<sequence length="191" mass="20700">MNLILLFISAALVNNIILTRFLGICPFLGVSRSKSSAIGMSIAVIFVMTIAGVITWLLNQILIMLGVEFLRTIVFILVIAVLVQFVEFFIKKSSPALYEALGIYLPLITTNCAILGIALLNIQTNYTFIESVVNSFASGLGFSLALIIFSSIREKMQLNNVPKPFQGTALALITAGLLSMAFMGFSGLVKL</sequence>
<evidence type="ECO:0000313" key="9">
    <source>
        <dbReference type="EMBL" id="PNR98316.1"/>
    </source>
</evidence>
<keyword evidence="3 8" id="KW-0812">Transmembrane</keyword>
<keyword evidence="7 8" id="KW-0472">Membrane</keyword>
<dbReference type="HAMAP" id="MF_00459">
    <property type="entry name" value="RsxA_RnfA"/>
    <property type="match status" value="1"/>
</dbReference>
<evidence type="ECO:0000256" key="2">
    <source>
        <dbReference type="ARBA" id="ARBA00022448"/>
    </source>
</evidence>
<feature type="transmembrane region" description="Helical" evidence="8">
    <location>
        <begin position="102"/>
        <end position="122"/>
    </location>
</feature>
<dbReference type="InterPro" id="IPR011293">
    <property type="entry name" value="Ion_transpt_RnfA/RsxA"/>
</dbReference>
<name>A0A2K1P6H3_9BACT</name>
<evidence type="ECO:0000256" key="4">
    <source>
        <dbReference type="ARBA" id="ARBA00022967"/>
    </source>
</evidence>
<dbReference type="PANTHER" id="PTHR30335:SF0">
    <property type="entry name" value="ION-TRANSLOCATING OXIDOREDUCTASE COMPLEX SUBUNIT A"/>
    <property type="match status" value="1"/>
</dbReference>
<feature type="transmembrane region" description="Helical" evidence="8">
    <location>
        <begin position="169"/>
        <end position="189"/>
    </location>
</feature>
<gene>
    <name evidence="8" type="primary">rnfA</name>
    <name evidence="9" type="ORF">X927_09305</name>
</gene>
<comment type="subunit">
    <text evidence="8">The complex is composed of six subunits: RnfA, RnfB, RnfC, RnfD, RnfE and RnfG.</text>
</comment>
<evidence type="ECO:0000256" key="1">
    <source>
        <dbReference type="ARBA" id="ARBA00004127"/>
    </source>
</evidence>
<comment type="caution">
    <text evidence="9">The sequence shown here is derived from an EMBL/GenBank/DDBJ whole genome shotgun (WGS) entry which is preliminary data.</text>
</comment>
<evidence type="ECO:0000256" key="3">
    <source>
        <dbReference type="ARBA" id="ARBA00022692"/>
    </source>
</evidence>
<keyword evidence="10" id="KW-1185">Reference proteome</keyword>
<dbReference type="PANTHER" id="PTHR30335">
    <property type="entry name" value="INTEGRAL MEMBRANE PROTEIN OF SOXR-REDUCING COMPLEX"/>
    <property type="match status" value="1"/>
</dbReference>
<reference evidence="9 10" key="1">
    <citation type="submission" date="2013-12" db="EMBL/GenBank/DDBJ databases">
        <title>Comparative genomics of Petrotoga isolates.</title>
        <authorList>
            <person name="Nesbo C.L."/>
            <person name="Charchuk R."/>
            <person name="Chow K."/>
        </authorList>
    </citation>
    <scope>NUCLEOTIDE SEQUENCE [LARGE SCALE GENOMIC DNA]</scope>
    <source>
        <strain evidence="9 10">DSM 14811</strain>
    </source>
</reference>
<feature type="transmembrane region" description="Helical" evidence="8">
    <location>
        <begin position="6"/>
        <end position="30"/>
    </location>
</feature>
<comment type="similarity">
    <text evidence="8">Belongs to the NqrDE/RnfAE family.</text>
</comment>
<organism evidence="9 10">
    <name type="scientific">Petrotoga mexicana DSM 14811</name>
    <dbReference type="NCBI Taxonomy" id="1122954"/>
    <lineage>
        <taxon>Bacteria</taxon>
        <taxon>Thermotogati</taxon>
        <taxon>Thermotogota</taxon>
        <taxon>Thermotogae</taxon>
        <taxon>Petrotogales</taxon>
        <taxon>Petrotogaceae</taxon>
        <taxon>Petrotoga</taxon>
    </lineage>
</organism>
<dbReference type="InterPro" id="IPR050133">
    <property type="entry name" value="NqrDE/RnfAE_oxidrdctase"/>
</dbReference>
<dbReference type="EMBL" id="AZRN01000034">
    <property type="protein sequence ID" value="PNR98316.1"/>
    <property type="molecule type" value="Genomic_DNA"/>
</dbReference>
<evidence type="ECO:0000256" key="5">
    <source>
        <dbReference type="ARBA" id="ARBA00022982"/>
    </source>
</evidence>
<evidence type="ECO:0000256" key="6">
    <source>
        <dbReference type="ARBA" id="ARBA00022989"/>
    </source>
</evidence>
<keyword evidence="5 8" id="KW-0249">Electron transport</keyword>
<dbReference type="Pfam" id="PF02508">
    <property type="entry name" value="Rnf-Nqr"/>
    <property type="match status" value="1"/>
</dbReference>
<keyword evidence="4 8" id="KW-1278">Translocase</keyword>
<dbReference type="PIRSF" id="PIRSF006102">
    <property type="entry name" value="NQR_DE"/>
    <property type="match status" value="1"/>
</dbReference>
<dbReference type="GO" id="GO:0012505">
    <property type="term" value="C:endomembrane system"/>
    <property type="evidence" value="ECO:0007669"/>
    <property type="project" value="UniProtKB-SubCell"/>
</dbReference>
<dbReference type="RefSeq" id="WP_103077733.1">
    <property type="nucleotide sequence ID" value="NZ_AZRN01000034.1"/>
</dbReference>
<dbReference type="EC" id="7.-.-.-" evidence="8"/>
<dbReference type="GO" id="GO:0022900">
    <property type="term" value="P:electron transport chain"/>
    <property type="evidence" value="ECO:0007669"/>
    <property type="project" value="UniProtKB-UniRule"/>
</dbReference>
<feature type="transmembrane region" description="Helical" evidence="8">
    <location>
        <begin position="42"/>
        <end position="63"/>
    </location>
</feature>
<evidence type="ECO:0000256" key="8">
    <source>
        <dbReference type="HAMAP-Rule" id="MF_00459"/>
    </source>
</evidence>
<protein>
    <recommendedName>
        <fullName evidence="8">Ion-translocating oxidoreductase complex subunit A</fullName>
        <ecNumber evidence="8">7.-.-.-</ecNumber>
    </recommendedName>
    <alternativeName>
        <fullName evidence="8">Rnf electron transport complex subunit A</fullName>
    </alternativeName>
</protein>